<comment type="subcellular location">
    <subcellularLocation>
        <location evidence="1">Mitochondrion inner membrane</location>
        <topology evidence="1">Multi-pass membrane protein</topology>
    </subcellularLocation>
</comment>
<dbReference type="PANTHER" id="PTHR13603:SF1">
    <property type="entry name" value="TRANSMEMBRANE PROTEIN 186"/>
    <property type="match status" value="1"/>
</dbReference>
<evidence type="ECO:0000256" key="3">
    <source>
        <dbReference type="ARBA" id="ARBA00014604"/>
    </source>
</evidence>
<dbReference type="GeneID" id="112682221"/>
<sequence>MLLQRFNFKIVLNNIKRNFITNPYGLMCSKTNQIIDNDVESKQFIPIFKTSHMTFFVGLNRIKAFQTAATFFFIPSCFVLNILGHFNLEEVIFGSFINVGLTIGIHAMSWFFSNNLVVFVYLCQDEQKCQMSYISYWGKRKELYCNIDDVKPIEYSTLDIFNHKIKLNGNKNTFKIILRDATIYNNAKLRKVFGSEVI</sequence>
<evidence type="ECO:0000256" key="1">
    <source>
        <dbReference type="ARBA" id="ARBA00004448"/>
    </source>
</evidence>
<evidence type="ECO:0000256" key="4">
    <source>
        <dbReference type="ARBA" id="ARBA00022692"/>
    </source>
</evidence>
<evidence type="ECO:0000256" key="9">
    <source>
        <dbReference type="SAM" id="Phobius"/>
    </source>
</evidence>
<evidence type="ECO:0000256" key="7">
    <source>
        <dbReference type="ARBA" id="ARBA00023128"/>
    </source>
</evidence>
<dbReference type="RefSeq" id="XP_025408521.1">
    <property type="nucleotide sequence ID" value="XM_025552736.1"/>
</dbReference>
<dbReference type="PANTHER" id="PTHR13603">
    <property type="entry name" value="TRANSMEMBRANE PROTEIN 186"/>
    <property type="match status" value="1"/>
</dbReference>
<gene>
    <name evidence="11" type="primary">LOC112682221</name>
</gene>
<keyword evidence="8 9" id="KW-0472">Membrane</keyword>
<accession>A0A8B8FD41</accession>
<comment type="similarity">
    <text evidence="2">Belongs to the TMEM186 family.</text>
</comment>
<evidence type="ECO:0000256" key="5">
    <source>
        <dbReference type="ARBA" id="ARBA00022792"/>
    </source>
</evidence>
<name>A0A8B8FD41_9HEMI</name>
<proteinExistence type="inferred from homology"/>
<dbReference type="AlphaFoldDB" id="A0A8B8FD41"/>
<dbReference type="OrthoDB" id="6147888at2759"/>
<feature type="transmembrane region" description="Helical" evidence="9">
    <location>
        <begin position="96"/>
        <end position="122"/>
    </location>
</feature>
<evidence type="ECO:0000256" key="2">
    <source>
        <dbReference type="ARBA" id="ARBA00007020"/>
    </source>
</evidence>
<evidence type="ECO:0000256" key="6">
    <source>
        <dbReference type="ARBA" id="ARBA00022989"/>
    </source>
</evidence>
<evidence type="ECO:0000313" key="10">
    <source>
        <dbReference type="Proteomes" id="UP000694846"/>
    </source>
</evidence>
<organism evidence="10 11">
    <name type="scientific">Sipha flava</name>
    <name type="common">yellow sugarcane aphid</name>
    <dbReference type="NCBI Taxonomy" id="143950"/>
    <lineage>
        <taxon>Eukaryota</taxon>
        <taxon>Metazoa</taxon>
        <taxon>Ecdysozoa</taxon>
        <taxon>Arthropoda</taxon>
        <taxon>Hexapoda</taxon>
        <taxon>Insecta</taxon>
        <taxon>Pterygota</taxon>
        <taxon>Neoptera</taxon>
        <taxon>Paraneoptera</taxon>
        <taxon>Hemiptera</taxon>
        <taxon>Sternorrhyncha</taxon>
        <taxon>Aphidomorpha</taxon>
        <taxon>Aphidoidea</taxon>
        <taxon>Aphididae</taxon>
        <taxon>Sipha</taxon>
    </lineage>
</organism>
<keyword evidence="4 9" id="KW-0812">Transmembrane</keyword>
<evidence type="ECO:0000313" key="11">
    <source>
        <dbReference type="RefSeq" id="XP_025408521.1"/>
    </source>
</evidence>
<keyword evidence="5" id="KW-0999">Mitochondrion inner membrane</keyword>
<dbReference type="Proteomes" id="UP000694846">
    <property type="component" value="Unplaced"/>
</dbReference>
<protein>
    <recommendedName>
        <fullName evidence="3">Transmembrane protein 186</fullName>
    </recommendedName>
</protein>
<dbReference type="GO" id="GO:0005743">
    <property type="term" value="C:mitochondrial inner membrane"/>
    <property type="evidence" value="ECO:0007669"/>
    <property type="project" value="UniProtKB-SubCell"/>
</dbReference>
<feature type="transmembrane region" description="Helical" evidence="9">
    <location>
        <begin position="64"/>
        <end position="84"/>
    </location>
</feature>
<keyword evidence="10" id="KW-1185">Reference proteome</keyword>
<reference evidence="11" key="1">
    <citation type="submission" date="2025-08" db="UniProtKB">
        <authorList>
            <consortium name="RefSeq"/>
        </authorList>
    </citation>
    <scope>IDENTIFICATION</scope>
    <source>
        <tissue evidence="11">Whole body</tissue>
    </source>
</reference>
<keyword evidence="6 9" id="KW-1133">Transmembrane helix</keyword>
<dbReference type="InterPro" id="IPR026571">
    <property type="entry name" value="Tmem186"/>
</dbReference>
<keyword evidence="7" id="KW-0496">Mitochondrion</keyword>
<evidence type="ECO:0000256" key="8">
    <source>
        <dbReference type="ARBA" id="ARBA00023136"/>
    </source>
</evidence>